<dbReference type="STRING" id="307121.GA0070620_1573"/>
<dbReference type="EMBL" id="LT598496">
    <property type="protein sequence ID" value="SBV26091.1"/>
    <property type="molecule type" value="Genomic_DNA"/>
</dbReference>
<keyword evidence="2" id="KW-1185">Reference proteome</keyword>
<accession>A0A1C3N0L0</accession>
<protein>
    <submittedName>
        <fullName evidence="1">Uncharacterized protein</fullName>
    </submittedName>
</protein>
<proteinExistence type="predicted"/>
<dbReference type="Proteomes" id="UP000199393">
    <property type="component" value="Chromosome I"/>
</dbReference>
<dbReference type="AlphaFoldDB" id="A0A1C3N0L0"/>
<evidence type="ECO:0000313" key="1">
    <source>
        <dbReference type="EMBL" id="SBV26091.1"/>
    </source>
</evidence>
<name>A0A1C3N0L0_9ACTN</name>
<evidence type="ECO:0000313" key="2">
    <source>
        <dbReference type="Proteomes" id="UP000199393"/>
    </source>
</evidence>
<organism evidence="1 2">
    <name type="scientific">Micromonospora krabiensis</name>
    <dbReference type="NCBI Taxonomy" id="307121"/>
    <lineage>
        <taxon>Bacteria</taxon>
        <taxon>Bacillati</taxon>
        <taxon>Actinomycetota</taxon>
        <taxon>Actinomycetes</taxon>
        <taxon>Micromonosporales</taxon>
        <taxon>Micromonosporaceae</taxon>
        <taxon>Micromonospora</taxon>
    </lineage>
</organism>
<reference evidence="2" key="1">
    <citation type="submission" date="2016-06" db="EMBL/GenBank/DDBJ databases">
        <authorList>
            <person name="Varghese N."/>
        </authorList>
    </citation>
    <scope>NUCLEOTIDE SEQUENCE [LARGE SCALE GENOMIC DNA]</scope>
    <source>
        <strain evidence="2">DSM 45344</strain>
    </source>
</reference>
<sequence length="84" mass="8993">MIVVHMFRIGAPADRADPALLRKKLLELLLPHAVAPAQVGLAAAATESLTAVSLPLVAPIRTTAKPCAHRGEVRPRPNCPYAFY</sequence>
<gene>
    <name evidence="1" type="ORF">GA0070620_1573</name>
</gene>